<feature type="chain" id="PRO_5019506108" description="Protein phosphatase" evidence="3">
    <location>
        <begin position="37"/>
        <end position="386"/>
    </location>
</feature>
<evidence type="ECO:0000259" key="4">
    <source>
        <dbReference type="PROSITE" id="PS51746"/>
    </source>
</evidence>
<dbReference type="InterPro" id="IPR036457">
    <property type="entry name" value="PPM-type-like_dom_sf"/>
</dbReference>
<dbReference type="InterPro" id="IPR001932">
    <property type="entry name" value="PPM-type_phosphatase-like_dom"/>
</dbReference>
<dbReference type="InterPro" id="IPR039123">
    <property type="entry name" value="PPTC7"/>
</dbReference>
<dbReference type="GO" id="GO:0046872">
    <property type="term" value="F:metal ion binding"/>
    <property type="evidence" value="ECO:0007669"/>
    <property type="project" value="UniProtKB-UniRule"/>
</dbReference>
<accession>A0A448ZGJ5</accession>
<keyword evidence="1" id="KW-0378">Hydrolase</keyword>
<dbReference type="PROSITE" id="PS51746">
    <property type="entry name" value="PPM_2"/>
    <property type="match status" value="1"/>
</dbReference>
<protein>
    <recommendedName>
        <fullName evidence="1">Protein phosphatase</fullName>
        <ecNumber evidence="1">3.1.3.16</ecNumber>
    </recommendedName>
</protein>
<dbReference type="Proteomes" id="UP000291116">
    <property type="component" value="Unassembled WGS sequence"/>
</dbReference>
<proteinExistence type="inferred from homology"/>
<dbReference type="SUPFAM" id="SSF81606">
    <property type="entry name" value="PP2C-like"/>
    <property type="match status" value="1"/>
</dbReference>
<dbReference type="Gene3D" id="3.60.40.10">
    <property type="entry name" value="PPM-type phosphatase domain"/>
    <property type="match status" value="2"/>
</dbReference>
<comment type="catalytic activity">
    <reaction evidence="1">
        <text>O-phospho-L-threonyl-[protein] + H2O = L-threonyl-[protein] + phosphate</text>
        <dbReference type="Rhea" id="RHEA:47004"/>
        <dbReference type="Rhea" id="RHEA-COMP:11060"/>
        <dbReference type="Rhea" id="RHEA-COMP:11605"/>
        <dbReference type="ChEBI" id="CHEBI:15377"/>
        <dbReference type="ChEBI" id="CHEBI:30013"/>
        <dbReference type="ChEBI" id="CHEBI:43474"/>
        <dbReference type="ChEBI" id="CHEBI:61977"/>
        <dbReference type="EC" id="3.1.3.16"/>
    </reaction>
</comment>
<dbReference type="PANTHER" id="PTHR12320">
    <property type="entry name" value="PROTEIN PHOSPHATASE 2C"/>
    <property type="match status" value="1"/>
</dbReference>
<name>A0A448ZGJ5_9STRA</name>
<keyword evidence="1" id="KW-0904">Protein phosphatase</keyword>
<dbReference type="OrthoDB" id="60843at2759"/>
<comment type="cofactor">
    <cofactor evidence="1">
        <name>Mg(2+)</name>
        <dbReference type="ChEBI" id="CHEBI:18420"/>
    </cofactor>
</comment>
<dbReference type="EMBL" id="CAACVS010000335">
    <property type="protein sequence ID" value="VEU41116.1"/>
    <property type="molecule type" value="Genomic_DNA"/>
</dbReference>
<keyword evidence="1" id="KW-0464">Manganese</keyword>
<comment type="catalytic activity">
    <reaction evidence="1">
        <text>O-phospho-L-seryl-[protein] + H2O = L-seryl-[protein] + phosphate</text>
        <dbReference type="Rhea" id="RHEA:20629"/>
        <dbReference type="Rhea" id="RHEA-COMP:9863"/>
        <dbReference type="Rhea" id="RHEA-COMP:11604"/>
        <dbReference type="ChEBI" id="CHEBI:15377"/>
        <dbReference type="ChEBI" id="CHEBI:29999"/>
        <dbReference type="ChEBI" id="CHEBI:43474"/>
        <dbReference type="ChEBI" id="CHEBI:83421"/>
        <dbReference type="EC" id="3.1.3.16"/>
    </reaction>
</comment>
<organism evidence="5 6">
    <name type="scientific">Pseudo-nitzschia multistriata</name>
    <dbReference type="NCBI Taxonomy" id="183589"/>
    <lineage>
        <taxon>Eukaryota</taxon>
        <taxon>Sar</taxon>
        <taxon>Stramenopiles</taxon>
        <taxon>Ochrophyta</taxon>
        <taxon>Bacillariophyta</taxon>
        <taxon>Bacillariophyceae</taxon>
        <taxon>Bacillariophycidae</taxon>
        <taxon>Bacillariales</taxon>
        <taxon>Bacillariaceae</taxon>
        <taxon>Pseudo-nitzschia</taxon>
    </lineage>
</organism>
<dbReference type="SMART" id="SM00332">
    <property type="entry name" value="PP2Cc"/>
    <property type="match status" value="1"/>
</dbReference>
<keyword evidence="6" id="KW-1185">Reference proteome</keyword>
<feature type="region of interest" description="Disordered" evidence="2">
    <location>
        <begin position="334"/>
        <end position="386"/>
    </location>
</feature>
<evidence type="ECO:0000256" key="1">
    <source>
        <dbReference type="RuleBase" id="RU366020"/>
    </source>
</evidence>
<feature type="signal peptide" evidence="3">
    <location>
        <begin position="1"/>
        <end position="36"/>
    </location>
</feature>
<comment type="similarity">
    <text evidence="1">Belongs to the PP2C family.</text>
</comment>
<dbReference type="PANTHER" id="PTHR12320:SF1">
    <property type="entry name" value="PROTEIN PHOSPHATASE PTC7 HOMOLOG"/>
    <property type="match status" value="1"/>
</dbReference>
<gene>
    <name evidence="5" type="ORF">PSNMU_V1.4_AUG-EV-PASAV3_0080820</name>
</gene>
<dbReference type="SMART" id="SM00331">
    <property type="entry name" value="PP2C_SIG"/>
    <property type="match status" value="1"/>
</dbReference>
<comment type="cofactor">
    <cofactor evidence="1">
        <name>Mn(2+)</name>
        <dbReference type="ChEBI" id="CHEBI:29035"/>
    </cofactor>
</comment>
<reference evidence="5 6" key="1">
    <citation type="submission" date="2019-01" db="EMBL/GenBank/DDBJ databases">
        <authorList>
            <person name="Ferrante I. M."/>
        </authorList>
    </citation>
    <scope>NUCLEOTIDE SEQUENCE [LARGE SCALE GENOMIC DNA]</scope>
    <source>
        <strain evidence="5 6">B856</strain>
    </source>
</reference>
<evidence type="ECO:0000256" key="2">
    <source>
        <dbReference type="SAM" id="MobiDB-lite"/>
    </source>
</evidence>
<evidence type="ECO:0000313" key="6">
    <source>
        <dbReference type="Proteomes" id="UP000291116"/>
    </source>
</evidence>
<dbReference type="GO" id="GO:0004722">
    <property type="term" value="F:protein serine/threonine phosphatase activity"/>
    <property type="evidence" value="ECO:0007669"/>
    <property type="project" value="UniProtKB-EC"/>
</dbReference>
<dbReference type="AlphaFoldDB" id="A0A448ZGJ5"/>
<keyword evidence="3" id="KW-0732">Signal</keyword>
<sequence length="386" mass="41125">MTPTTAAPSKPVAAGRLRSFCLLLALLLLSAAGVRASAPVPDEAPLAGAATDANAKSATARFVHKTIIIPHDDKKFRGGEDAASTVDDLLVVADGVGGWANRGVNPGLYSRRLTELITTRFSALSPDEKAGVNMRRLLHAANHEAASEHLGSATCTVVRLLDAETLQTLNVGDSTYSIHRRKTGSSGLEVVYAAEPGQKGFNFPYQLGGDYGDQVDDPGACDGPRTHALEDKDVIVVVSDGVNDNMDPEEYHACIEAYQWKGESSKGKPSDLGLEDLDVLSFSAVADCIARKAYALGKDRNHYSPFARSAATYGKRYRGGKHDDITVTVAQVEPVGRTPPSQKDPHRSESIFLYRDEDGPVGAPGDLPSMEDLLEAMGEPALEAEL</sequence>
<feature type="compositionally biased region" description="Basic and acidic residues" evidence="2">
    <location>
        <begin position="343"/>
        <end position="358"/>
    </location>
</feature>
<dbReference type="EC" id="3.1.3.16" evidence="1"/>
<keyword evidence="1" id="KW-0460">Magnesium</keyword>
<feature type="domain" description="PPM-type phosphatase" evidence="4">
    <location>
        <begin position="66"/>
        <end position="332"/>
    </location>
</feature>
<keyword evidence="1" id="KW-0479">Metal-binding</keyword>
<evidence type="ECO:0000313" key="5">
    <source>
        <dbReference type="EMBL" id="VEU41116.1"/>
    </source>
</evidence>
<evidence type="ECO:0000256" key="3">
    <source>
        <dbReference type="SAM" id="SignalP"/>
    </source>
</evidence>